<dbReference type="InterPro" id="IPR013783">
    <property type="entry name" value="Ig-like_fold"/>
</dbReference>
<dbReference type="PANTHER" id="PTHR21261">
    <property type="entry name" value="BEAT PROTEIN"/>
    <property type="match status" value="1"/>
</dbReference>
<organism evidence="5">
    <name type="scientific">Anopheles darlingi</name>
    <name type="common">Mosquito</name>
    <dbReference type="NCBI Taxonomy" id="43151"/>
    <lineage>
        <taxon>Eukaryota</taxon>
        <taxon>Metazoa</taxon>
        <taxon>Ecdysozoa</taxon>
        <taxon>Arthropoda</taxon>
        <taxon>Hexapoda</taxon>
        <taxon>Insecta</taxon>
        <taxon>Pterygota</taxon>
        <taxon>Neoptera</taxon>
        <taxon>Endopterygota</taxon>
        <taxon>Diptera</taxon>
        <taxon>Nematocera</taxon>
        <taxon>Culicoidea</taxon>
        <taxon>Culicidae</taxon>
        <taxon>Anophelinae</taxon>
        <taxon>Anopheles</taxon>
    </lineage>
</organism>
<evidence type="ECO:0000259" key="4">
    <source>
        <dbReference type="PROSITE" id="PS51406"/>
    </source>
</evidence>
<dbReference type="InterPro" id="IPR002181">
    <property type="entry name" value="Fibrinogen_a/b/g_C_dom"/>
</dbReference>
<evidence type="ECO:0000313" key="7">
    <source>
        <dbReference type="Proteomes" id="UP000000673"/>
    </source>
</evidence>
<dbReference type="EnsemblMetazoa" id="ADAC003581-RA">
    <property type="protein sequence ID" value="ADAC003581-PA"/>
    <property type="gene ID" value="ADAC003581"/>
</dbReference>
<evidence type="ECO:0000259" key="3">
    <source>
        <dbReference type="PROSITE" id="PS50835"/>
    </source>
</evidence>
<evidence type="ECO:0000256" key="1">
    <source>
        <dbReference type="ARBA" id="ARBA00004498"/>
    </source>
</evidence>
<keyword evidence="2" id="KW-0272">Extracellular matrix</keyword>
<reference evidence="5" key="2">
    <citation type="submission" date="2010-05" db="EMBL/GenBank/DDBJ databases">
        <authorList>
            <person name="Almeida L.G."/>
            <person name="Nicolas M.F."/>
            <person name="Souza R.C."/>
            <person name="Vasconcelos A.T.R."/>
        </authorList>
    </citation>
    <scope>NUCLEOTIDE SEQUENCE</scope>
</reference>
<feature type="domain" description="Fibrinogen C-terminal" evidence="4">
    <location>
        <begin position="1"/>
        <end position="84"/>
    </location>
</feature>
<dbReference type="EMBL" id="ADMH02000917">
    <property type="protein sequence ID" value="ETN64668.1"/>
    <property type="molecule type" value="Genomic_DNA"/>
</dbReference>
<keyword evidence="7" id="KW-1185">Reference proteome</keyword>
<protein>
    <recommendedName>
        <fullName evidence="8">Ig-like domain-containing protein</fullName>
    </recommendedName>
</protein>
<dbReference type="VEuPathDB" id="VectorBase:ADAR2_006130"/>
<dbReference type="InterPro" id="IPR036179">
    <property type="entry name" value="Ig-like_dom_sf"/>
</dbReference>
<dbReference type="SUPFAM" id="SSF56496">
    <property type="entry name" value="Fibrinogen C-terminal domain-like"/>
    <property type="match status" value="1"/>
</dbReference>
<sequence length="347" mass="39420">MENQRCIANKIFGGGWIVMQFRFDGSLDFNRGWDEFRDGFGDLNKEFWLGLEKVHQITSGRKHELMIELKDFNGTYKYARYDGFEIDENAVNDNPPCQTESISVTCWSNTKNELINAPDRAPAAELLQRTFSEQISHGLRNVRVTVPTAIRRGDTAHLYCDYELEDKERLYSIKWYKGKREFYRYTPQETPSMKVFNNVNGVDVEWSSGRAEDRILDRFDRFAPGSPKFRGTLRQRKNGRMPKICATNCLALSNKSNVVIKAVETNISGKYSCEVSADAPSFHTSIVSGDMEVVEPPPGKPSISGLLNRYQLGDILRGNCTAINSKPAANLTWTINDVPVRFMSAPD</sequence>
<dbReference type="SMART" id="SM00186">
    <property type="entry name" value="FBG"/>
    <property type="match status" value="1"/>
</dbReference>
<dbReference type="Gene3D" id="3.90.215.10">
    <property type="entry name" value="Gamma Fibrinogen, chain A, domain 1"/>
    <property type="match status" value="1"/>
</dbReference>
<accession>W5JMX4</accession>
<dbReference type="InterPro" id="IPR007110">
    <property type="entry name" value="Ig-like_dom"/>
</dbReference>
<name>W5JMX4_ANODA</name>
<dbReference type="HOGENOM" id="CLU_799778_0_0_1"/>
<gene>
    <name evidence="5" type="ORF">AND_003581</name>
</gene>
<reference evidence="6" key="4">
    <citation type="submission" date="2015-06" db="UniProtKB">
        <authorList>
            <consortium name="EnsemblMetazoa"/>
        </authorList>
    </citation>
    <scope>IDENTIFICATION</scope>
</reference>
<dbReference type="VEuPathDB" id="VectorBase:ADAC003581"/>
<proteinExistence type="predicted"/>
<evidence type="ECO:0000313" key="5">
    <source>
        <dbReference type="EMBL" id="ETN64668.1"/>
    </source>
</evidence>
<dbReference type="VEuPathDB" id="VectorBase:ADAR2_007272"/>
<reference evidence="5" key="3">
    <citation type="journal article" date="2013" name="Nucleic Acids Res.">
        <title>The genome of Anopheles darlingi, the main neotropical malaria vector.</title>
        <authorList>
            <person name="Marinotti O."/>
            <person name="Cerqueira G.C."/>
            <person name="de Almeida L.G."/>
            <person name="Ferro M.I."/>
            <person name="Loreto E.L."/>
            <person name="Zaha A."/>
            <person name="Teixeira S.M."/>
            <person name="Wespiser A.R."/>
            <person name="Almeida E Silva A."/>
            <person name="Schlindwein A.D."/>
            <person name="Pacheco A.C."/>
            <person name="Silva A.L."/>
            <person name="Graveley B.R."/>
            <person name="Walenz B.P."/>
            <person name="Lima Bde A."/>
            <person name="Ribeiro C.A."/>
            <person name="Nunes-Silva C.G."/>
            <person name="de Carvalho C.R."/>
            <person name="Soares C.M."/>
            <person name="de Menezes C.B."/>
            <person name="Matiolli C."/>
            <person name="Caffrey D."/>
            <person name="Araujo D.A."/>
            <person name="de Oliveira D.M."/>
            <person name="Golenbock D."/>
            <person name="Grisard E.C."/>
            <person name="Fantinatti-Garboggini F."/>
            <person name="de Carvalho F.M."/>
            <person name="Barcellos F.G."/>
            <person name="Prosdocimi F."/>
            <person name="May G."/>
            <person name="Azevedo Junior G.M."/>
            <person name="Guimaraes G.M."/>
            <person name="Goldman G.H."/>
            <person name="Padilha I.Q."/>
            <person name="Batista Jda S."/>
            <person name="Ferro J.A."/>
            <person name="Ribeiro J.M."/>
            <person name="Fietto J.L."/>
            <person name="Dabbas K.M."/>
            <person name="Cerdeira L."/>
            <person name="Agnez-Lima L.F."/>
            <person name="Brocchi M."/>
            <person name="de Carvalho M.O."/>
            <person name="Teixeira Mde M."/>
            <person name="Diniz Maia Mde M."/>
            <person name="Goldman M.H."/>
            <person name="Cruz Schneider M.P."/>
            <person name="Felipe M.S."/>
            <person name="Hungria M."/>
            <person name="Nicolas M.F."/>
            <person name="Pereira M."/>
            <person name="Montes M.A."/>
            <person name="Cantao M.E."/>
            <person name="Vincentz M."/>
            <person name="Rafael M.S."/>
            <person name="Silverman N."/>
            <person name="Stoco P.H."/>
            <person name="Souza R.C."/>
            <person name="Vicentini R."/>
            <person name="Gazzinelli R.T."/>
            <person name="Neves Rde O."/>
            <person name="Silva R."/>
            <person name="Astolfi-Filho S."/>
            <person name="Maciel T.E."/>
            <person name="Urmenyi T.P."/>
            <person name="Tadei W.P."/>
            <person name="Camargo E.P."/>
            <person name="de Vasconcelos A.T."/>
        </authorList>
    </citation>
    <scope>NUCLEOTIDE SEQUENCE</scope>
</reference>
<feature type="domain" description="Ig-like" evidence="3">
    <location>
        <begin position="122"/>
        <end position="288"/>
    </location>
</feature>
<dbReference type="GO" id="GO:0008045">
    <property type="term" value="P:motor neuron axon guidance"/>
    <property type="evidence" value="ECO:0007669"/>
    <property type="project" value="TreeGrafter"/>
</dbReference>
<comment type="subcellular location">
    <subcellularLocation>
        <location evidence="1">Secreted</location>
        <location evidence="1">Extracellular space</location>
        <location evidence="1">Extracellular matrix</location>
    </subcellularLocation>
</comment>
<dbReference type="eggNOG" id="KOG2579">
    <property type="taxonomic scope" value="Eukaryota"/>
</dbReference>
<dbReference type="InterPro" id="IPR014716">
    <property type="entry name" value="Fibrinogen_a/b/g_C_1"/>
</dbReference>
<reference evidence="5 7" key="1">
    <citation type="journal article" date="2010" name="BMC Genomics">
        <title>Combination of measures distinguishes pre-miRNAs from other stem-loops in the genome of the newly sequenced Anopheles darlingi.</title>
        <authorList>
            <person name="Mendes N.D."/>
            <person name="Freitas A.T."/>
            <person name="Vasconcelos A.T."/>
            <person name="Sagot M.F."/>
        </authorList>
    </citation>
    <scope>NUCLEOTIDE SEQUENCE</scope>
</reference>
<dbReference type="Gene3D" id="2.60.40.10">
    <property type="entry name" value="Immunoglobulins"/>
    <property type="match status" value="1"/>
</dbReference>
<evidence type="ECO:0008006" key="8">
    <source>
        <dbReference type="Google" id="ProtNLM"/>
    </source>
</evidence>
<dbReference type="Proteomes" id="UP000000673">
    <property type="component" value="Unassembled WGS sequence"/>
</dbReference>
<dbReference type="PROSITE" id="PS51406">
    <property type="entry name" value="FIBRINOGEN_C_2"/>
    <property type="match status" value="1"/>
</dbReference>
<evidence type="ECO:0000313" key="6">
    <source>
        <dbReference type="EnsemblMetazoa" id="ADAC003581-PA"/>
    </source>
</evidence>
<dbReference type="PANTHER" id="PTHR21261:SF8">
    <property type="entry name" value="BEATEN PATH IA, ISOFORM B-RELATED"/>
    <property type="match status" value="1"/>
</dbReference>
<evidence type="ECO:0000256" key="2">
    <source>
        <dbReference type="ARBA" id="ARBA00022530"/>
    </source>
</evidence>
<keyword evidence="2" id="KW-0964">Secreted</keyword>
<dbReference type="PROSITE" id="PS50835">
    <property type="entry name" value="IG_LIKE"/>
    <property type="match status" value="1"/>
</dbReference>
<dbReference type="InterPro" id="IPR036056">
    <property type="entry name" value="Fibrinogen-like_C"/>
</dbReference>
<dbReference type="Pfam" id="PF00147">
    <property type="entry name" value="Fibrinogen_C"/>
    <property type="match status" value="1"/>
</dbReference>
<dbReference type="SUPFAM" id="SSF48726">
    <property type="entry name" value="Immunoglobulin"/>
    <property type="match status" value="1"/>
</dbReference>
<dbReference type="AlphaFoldDB" id="W5JMX4"/>